<protein>
    <recommendedName>
        <fullName evidence="4">Peptidase S1 domain-containing protein</fullName>
    </recommendedName>
</protein>
<dbReference type="Gene3D" id="2.40.10.10">
    <property type="entry name" value="Trypsin-like serine proteases"/>
    <property type="match status" value="2"/>
</dbReference>
<dbReference type="Proteomes" id="UP001497623">
    <property type="component" value="Unassembled WGS sequence"/>
</dbReference>
<name>A0AAV2R985_MEGNR</name>
<gene>
    <name evidence="5" type="ORF">MNOR_LOCUS22092</name>
</gene>
<dbReference type="EMBL" id="CAXKWB010018309">
    <property type="protein sequence ID" value="CAL4120670.1"/>
    <property type="molecule type" value="Genomic_DNA"/>
</dbReference>
<feature type="compositionally biased region" description="Polar residues" evidence="3">
    <location>
        <begin position="71"/>
        <end position="88"/>
    </location>
</feature>
<dbReference type="InterPro" id="IPR033116">
    <property type="entry name" value="TRYPSIN_SER"/>
</dbReference>
<evidence type="ECO:0000256" key="2">
    <source>
        <dbReference type="RuleBase" id="RU363034"/>
    </source>
</evidence>
<evidence type="ECO:0000256" key="3">
    <source>
        <dbReference type="SAM" id="MobiDB-lite"/>
    </source>
</evidence>
<dbReference type="PROSITE" id="PS00135">
    <property type="entry name" value="TRYPSIN_SER"/>
    <property type="match status" value="1"/>
</dbReference>
<feature type="region of interest" description="Disordered" evidence="3">
    <location>
        <begin position="100"/>
        <end position="123"/>
    </location>
</feature>
<dbReference type="PROSITE" id="PS50240">
    <property type="entry name" value="TRYPSIN_DOM"/>
    <property type="match status" value="1"/>
</dbReference>
<reference evidence="5 6" key="1">
    <citation type="submission" date="2024-05" db="EMBL/GenBank/DDBJ databases">
        <authorList>
            <person name="Wallberg A."/>
        </authorList>
    </citation>
    <scope>NUCLEOTIDE SEQUENCE [LARGE SCALE GENOMIC DNA]</scope>
</reference>
<proteinExistence type="predicted"/>
<dbReference type="PROSITE" id="PS00134">
    <property type="entry name" value="TRYPSIN_HIS"/>
    <property type="match status" value="1"/>
</dbReference>
<dbReference type="CDD" id="cd00190">
    <property type="entry name" value="Tryp_SPc"/>
    <property type="match status" value="1"/>
</dbReference>
<dbReference type="Pfam" id="PF00089">
    <property type="entry name" value="Trypsin"/>
    <property type="match status" value="1"/>
</dbReference>
<keyword evidence="2" id="KW-0645">Protease</keyword>
<dbReference type="PANTHER" id="PTHR24260">
    <property type="match status" value="1"/>
</dbReference>
<feature type="compositionally biased region" description="Polar residues" evidence="3">
    <location>
        <begin position="7"/>
        <end position="25"/>
    </location>
</feature>
<dbReference type="InterPro" id="IPR001254">
    <property type="entry name" value="Trypsin_dom"/>
</dbReference>
<feature type="compositionally biased region" description="Polar residues" evidence="3">
    <location>
        <begin position="103"/>
        <end position="114"/>
    </location>
</feature>
<evidence type="ECO:0000313" key="5">
    <source>
        <dbReference type="EMBL" id="CAL4120670.1"/>
    </source>
</evidence>
<dbReference type="GO" id="GO:0006508">
    <property type="term" value="P:proteolysis"/>
    <property type="evidence" value="ECO:0007669"/>
    <property type="project" value="UniProtKB-KW"/>
</dbReference>
<dbReference type="SMART" id="SM00020">
    <property type="entry name" value="Tryp_SPc"/>
    <property type="match status" value="1"/>
</dbReference>
<evidence type="ECO:0000259" key="4">
    <source>
        <dbReference type="PROSITE" id="PS50240"/>
    </source>
</evidence>
<dbReference type="InterPro" id="IPR043504">
    <property type="entry name" value="Peptidase_S1_PA_chymotrypsin"/>
</dbReference>
<feature type="compositionally biased region" description="Polar residues" evidence="3">
    <location>
        <begin position="39"/>
        <end position="57"/>
    </location>
</feature>
<organism evidence="5 6">
    <name type="scientific">Meganyctiphanes norvegica</name>
    <name type="common">Northern krill</name>
    <name type="synonym">Thysanopoda norvegica</name>
    <dbReference type="NCBI Taxonomy" id="48144"/>
    <lineage>
        <taxon>Eukaryota</taxon>
        <taxon>Metazoa</taxon>
        <taxon>Ecdysozoa</taxon>
        <taxon>Arthropoda</taxon>
        <taxon>Crustacea</taxon>
        <taxon>Multicrustacea</taxon>
        <taxon>Malacostraca</taxon>
        <taxon>Eumalacostraca</taxon>
        <taxon>Eucarida</taxon>
        <taxon>Euphausiacea</taxon>
        <taxon>Euphausiidae</taxon>
        <taxon>Meganyctiphanes</taxon>
    </lineage>
</organism>
<comment type="caution">
    <text evidence="5">The sequence shown here is derived from an EMBL/GenBank/DDBJ whole genome shotgun (WGS) entry which is preliminary data.</text>
</comment>
<dbReference type="FunFam" id="2.40.10.10:FF:000068">
    <property type="entry name" value="transmembrane protease serine 2"/>
    <property type="match status" value="1"/>
</dbReference>
<keyword evidence="6" id="KW-1185">Reference proteome</keyword>
<feature type="domain" description="Peptidase S1" evidence="4">
    <location>
        <begin position="156"/>
        <end position="407"/>
    </location>
</feature>
<dbReference type="SUPFAM" id="SSF50494">
    <property type="entry name" value="Trypsin-like serine proteases"/>
    <property type="match status" value="1"/>
</dbReference>
<evidence type="ECO:0000313" key="6">
    <source>
        <dbReference type="Proteomes" id="UP001497623"/>
    </source>
</evidence>
<dbReference type="InterPro" id="IPR018114">
    <property type="entry name" value="TRYPSIN_HIS"/>
</dbReference>
<keyword evidence="2" id="KW-0378">Hydrolase</keyword>
<dbReference type="InterPro" id="IPR001314">
    <property type="entry name" value="Peptidase_S1A"/>
</dbReference>
<dbReference type="InterPro" id="IPR009003">
    <property type="entry name" value="Peptidase_S1_PA"/>
</dbReference>
<evidence type="ECO:0000256" key="1">
    <source>
        <dbReference type="ARBA" id="ARBA00023157"/>
    </source>
</evidence>
<dbReference type="PRINTS" id="PR00722">
    <property type="entry name" value="CHYMOTRYPSIN"/>
</dbReference>
<sequence>MYHQKSRWPSAQKPHQPSAQTSYWPSVQDVLRPGAQKSRWPSAQIPHQPSAQTSYWPSIQDVLRPGAQKSRWPSAQIPHQPSAQTSYWPSVQDVLRPGAQKSLRPSAQIPHQPSAQPPRWPSVQDVLQSGAQASCLTQQKNDLLSLDKCGKTTAKFGGGGKIKAQAIKPGDFPWLAAIGITLKREKQFNAICGGTLITNRHVLSAAHCFLSSDVIKNPPSLVRLGEHHLMWDGDGAQDYRIIETHTNNYDPDTNSNDIAILKLDRTVHFKGRIAPACLPFDLPEWEYSHKRLTVVGWGMTSVSNRKYYVPMREEPEYVPLLECQQNYKFENNIITNQNICAGRGKADACQGDSGGPLNFKSSRGKNAGHVFVVGIVSHGPIMCGDASLPGVYTNVAKYEHWIRCNLN</sequence>
<keyword evidence="2" id="KW-0720">Serine protease</keyword>
<dbReference type="GO" id="GO:0004252">
    <property type="term" value="F:serine-type endopeptidase activity"/>
    <property type="evidence" value="ECO:0007669"/>
    <property type="project" value="InterPro"/>
</dbReference>
<dbReference type="AlphaFoldDB" id="A0AAV2R985"/>
<accession>A0AAV2R985</accession>
<dbReference type="PANTHER" id="PTHR24260:SF136">
    <property type="entry name" value="GH08193P-RELATED"/>
    <property type="match status" value="1"/>
</dbReference>
<dbReference type="InterPro" id="IPR051333">
    <property type="entry name" value="CLIP_Serine_Protease"/>
</dbReference>
<keyword evidence="1" id="KW-1015">Disulfide bond</keyword>
<feature type="region of interest" description="Disordered" evidence="3">
    <location>
        <begin position="1"/>
        <end position="88"/>
    </location>
</feature>